<evidence type="ECO:0000256" key="3">
    <source>
        <dbReference type="ARBA" id="ARBA00022989"/>
    </source>
</evidence>
<organism evidence="7 8">
    <name type="scientific">Trichinella pseudospiralis</name>
    <name type="common">Parasitic roundworm</name>
    <dbReference type="NCBI Taxonomy" id="6337"/>
    <lineage>
        <taxon>Eukaryota</taxon>
        <taxon>Metazoa</taxon>
        <taxon>Ecdysozoa</taxon>
        <taxon>Nematoda</taxon>
        <taxon>Enoplea</taxon>
        <taxon>Dorylaimia</taxon>
        <taxon>Trichinellida</taxon>
        <taxon>Trichinellidae</taxon>
        <taxon>Trichinella</taxon>
    </lineage>
</organism>
<comment type="subcellular location">
    <subcellularLocation>
        <location evidence="1">Membrane</location>
        <topology evidence="1">Multi-pass membrane protein</topology>
    </subcellularLocation>
</comment>
<evidence type="ECO:0000256" key="5">
    <source>
        <dbReference type="SAM" id="Phobius"/>
    </source>
</evidence>
<dbReference type="STRING" id="6337.A0A0V0W7H9"/>
<dbReference type="InterPro" id="IPR004342">
    <property type="entry name" value="EXS_C"/>
</dbReference>
<keyword evidence="2 5" id="KW-0812">Transmembrane</keyword>
<evidence type="ECO:0000256" key="2">
    <source>
        <dbReference type="ARBA" id="ARBA00022692"/>
    </source>
</evidence>
<dbReference type="EMBL" id="JYDU01001162">
    <property type="protein sequence ID" value="KRX71679.1"/>
    <property type="molecule type" value="Genomic_DNA"/>
</dbReference>
<evidence type="ECO:0000313" key="7">
    <source>
        <dbReference type="EMBL" id="KRX71679.1"/>
    </source>
</evidence>
<accession>A0A0V0W7H9</accession>
<evidence type="ECO:0000313" key="8">
    <source>
        <dbReference type="Proteomes" id="UP000054815"/>
    </source>
</evidence>
<name>A0A0V0W7H9_TRIPS</name>
<dbReference type="GO" id="GO:0016020">
    <property type="term" value="C:membrane"/>
    <property type="evidence" value="ECO:0007669"/>
    <property type="project" value="UniProtKB-SubCell"/>
</dbReference>
<evidence type="ECO:0000256" key="1">
    <source>
        <dbReference type="ARBA" id="ARBA00004141"/>
    </source>
</evidence>
<keyword evidence="3 5" id="KW-1133">Transmembrane helix</keyword>
<dbReference type="Proteomes" id="UP000054815">
    <property type="component" value="Unassembled WGS sequence"/>
</dbReference>
<keyword evidence="7" id="KW-0675">Receptor</keyword>
<feature type="domain" description="EXS" evidence="6">
    <location>
        <begin position="1"/>
        <end position="59"/>
    </location>
</feature>
<dbReference type="AlphaFoldDB" id="A0A0V0W7H9"/>
<evidence type="ECO:0000259" key="6">
    <source>
        <dbReference type="PROSITE" id="PS51380"/>
    </source>
</evidence>
<feature type="transmembrane region" description="Helical" evidence="5">
    <location>
        <begin position="12"/>
        <end position="30"/>
    </location>
</feature>
<feature type="non-terminal residue" evidence="7">
    <location>
        <position position="59"/>
    </location>
</feature>
<reference evidence="7 8" key="1">
    <citation type="submission" date="2015-01" db="EMBL/GenBank/DDBJ databases">
        <title>Evolution of Trichinella species and genotypes.</title>
        <authorList>
            <person name="Korhonen P.K."/>
            <person name="Edoardo P."/>
            <person name="Giuseppe L.R."/>
            <person name="Gasser R.B."/>
        </authorList>
    </citation>
    <scope>NUCLEOTIDE SEQUENCE [LARGE SCALE GENOMIC DNA]</scope>
    <source>
        <strain evidence="7">ISS141</strain>
    </source>
</reference>
<comment type="caution">
    <text evidence="7">The sequence shown here is derived from an EMBL/GenBank/DDBJ whole genome shotgun (WGS) entry which is preliminary data.</text>
</comment>
<sequence>MSTQRMGSPFFYLWIVANCVSFCYTYAWDVKMDWGLFDRRHQYLREQLVYSRRAYYYLA</sequence>
<dbReference type="PROSITE" id="PS51380">
    <property type="entry name" value="EXS"/>
    <property type="match status" value="1"/>
</dbReference>
<protein>
    <submittedName>
        <fullName evidence="7">Xenotropic and polytropic retrovirus receptor 1</fullName>
    </submittedName>
</protein>
<evidence type="ECO:0000256" key="4">
    <source>
        <dbReference type="ARBA" id="ARBA00023136"/>
    </source>
</evidence>
<gene>
    <name evidence="7" type="primary">XPR1</name>
    <name evidence="7" type="ORF">T4E_2775</name>
</gene>
<keyword evidence="4 5" id="KW-0472">Membrane</keyword>
<dbReference type="Pfam" id="PF03124">
    <property type="entry name" value="EXS"/>
    <property type="match status" value="1"/>
</dbReference>
<proteinExistence type="predicted"/>